<sequence>MNFTTHDKFNSADADLIIISSDYVKFRLHRMNLASYSEGFPGAEVGTAGEEVHLTEPSSVLEVLFLFIYPEHHQQVDLGQLVRKGRSMLALAEAVEKYQVTGAFNHCMKFLRQPKFVHRYPLDVLAHALRHGYPALANAAAVLLYLCEPKDIIERLTDHGAYLWLKYRERCRDTIFKVAEDYLENMQITKYCITIKAPFQVCSVCRTCLLTWFTYLQTISSELKLLRELATLESYPTNINHTFCGSECMYGNRCDHALQMAKMCGEGLREITKQPFVVDPKAEDPQARKLPLVELD</sequence>
<accession>A0A9P6JLK4</accession>
<dbReference type="Proteomes" id="UP000807306">
    <property type="component" value="Unassembled WGS sequence"/>
</dbReference>
<protein>
    <recommendedName>
        <fullName evidence="1">BTB domain-containing protein</fullName>
    </recommendedName>
</protein>
<dbReference type="SUPFAM" id="SSF54695">
    <property type="entry name" value="POZ domain"/>
    <property type="match status" value="1"/>
</dbReference>
<evidence type="ECO:0000313" key="2">
    <source>
        <dbReference type="EMBL" id="KAF9525392.1"/>
    </source>
</evidence>
<gene>
    <name evidence="2" type="ORF">CPB83DRAFT_818541</name>
</gene>
<dbReference type="Gene3D" id="3.30.710.10">
    <property type="entry name" value="Potassium Channel Kv1.1, Chain A"/>
    <property type="match status" value="1"/>
</dbReference>
<organism evidence="2 3">
    <name type="scientific">Crepidotus variabilis</name>
    <dbReference type="NCBI Taxonomy" id="179855"/>
    <lineage>
        <taxon>Eukaryota</taxon>
        <taxon>Fungi</taxon>
        <taxon>Dikarya</taxon>
        <taxon>Basidiomycota</taxon>
        <taxon>Agaricomycotina</taxon>
        <taxon>Agaricomycetes</taxon>
        <taxon>Agaricomycetidae</taxon>
        <taxon>Agaricales</taxon>
        <taxon>Agaricineae</taxon>
        <taxon>Crepidotaceae</taxon>
        <taxon>Crepidotus</taxon>
    </lineage>
</organism>
<proteinExistence type="predicted"/>
<dbReference type="Pfam" id="PF00651">
    <property type="entry name" value="BTB"/>
    <property type="match status" value="1"/>
</dbReference>
<evidence type="ECO:0000259" key="1">
    <source>
        <dbReference type="Pfam" id="PF00651"/>
    </source>
</evidence>
<dbReference type="EMBL" id="MU157884">
    <property type="protein sequence ID" value="KAF9525392.1"/>
    <property type="molecule type" value="Genomic_DNA"/>
</dbReference>
<evidence type="ECO:0000313" key="3">
    <source>
        <dbReference type="Proteomes" id="UP000807306"/>
    </source>
</evidence>
<reference evidence="2" key="1">
    <citation type="submission" date="2020-11" db="EMBL/GenBank/DDBJ databases">
        <authorList>
            <consortium name="DOE Joint Genome Institute"/>
            <person name="Ahrendt S."/>
            <person name="Riley R."/>
            <person name="Andreopoulos W."/>
            <person name="Labutti K."/>
            <person name="Pangilinan J."/>
            <person name="Ruiz-Duenas F.J."/>
            <person name="Barrasa J.M."/>
            <person name="Sanchez-Garcia M."/>
            <person name="Camarero S."/>
            <person name="Miyauchi S."/>
            <person name="Serrano A."/>
            <person name="Linde D."/>
            <person name="Babiker R."/>
            <person name="Drula E."/>
            <person name="Ayuso-Fernandez I."/>
            <person name="Pacheco R."/>
            <person name="Padilla G."/>
            <person name="Ferreira P."/>
            <person name="Barriuso J."/>
            <person name="Kellner H."/>
            <person name="Castanera R."/>
            <person name="Alfaro M."/>
            <person name="Ramirez L."/>
            <person name="Pisabarro A.G."/>
            <person name="Kuo A."/>
            <person name="Tritt A."/>
            <person name="Lipzen A."/>
            <person name="He G."/>
            <person name="Yan M."/>
            <person name="Ng V."/>
            <person name="Cullen D."/>
            <person name="Martin F."/>
            <person name="Rosso M.-N."/>
            <person name="Henrissat B."/>
            <person name="Hibbett D."/>
            <person name="Martinez A.T."/>
            <person name="Grigoriev I.V."/>
        </authorList>
    </citation>
    <scope>NUCLEOTIDE SEQUENCE</scope>
    <source>
        <strain evidence="2">CBS 506.95</strain>
    </source>
</reference>
<dbReference type="OrthoDB" id="3184970at2759"/>
<feature type="domain" description="BTB" evidence="1">
    <location>
        <begin position="14"/>
        <end position="113"/>
    </location>
</feature>
<keyword evidence="3" id="KW-1185">Reference proteome</keyword>
<dbReference type="AlphaFoldDB" id="A0A9P6JLK4"/>
<dbReference type="InterPro" id="IPR011333">
    <property type="entry name" value="SKP1/BTB/POZ_sf"/>
</dbReference>
<name>A0A9P6JLK4_9AGAR</name>
<comment type="caution">
    <text evidence="2">The sequence shown here is derived from an EMBL/GenBank/DDBJ whole genome shotgun (WGS) entry which is preliminary data.</text>
</comment>
<dbReference type="InterPro" id="IPR000210">
    <property type="entry name" value="BTB/POZ_dom"/>
</dbReference>